<comment type="caution">
    <text evidence="1">The sequence shown here is derived from an EMBL/GenBank/DDBJ whole genome shotgun (WGS) entry which is preliminary data.</text>
</comment>
<evidence type="ECO:0000313" key="2">
    <source>
        <dbReference type="Proteomes" id="UP000094056"/>
    </source>
</evidence>
<protein>
    <submittedName>
        <fullName evidence="1">Uncharacterized protein</fullName>
    </submittedName>
</protein>
<dbReference type="EMBL" id="MAYW01000365">
    <property type="protein sequence ID" value="ODS29809.1"/>
    <property type="molecule type" value="Genomic_DNA"/>
</dbReference>
<gene>
    <name evidence="1" type="ORF">SCARUB_05088</name>
</gene>
<sequence length="47" mass="5433">MSKRKKSDDSCDESIQLRVREKITLQSCVELSQMYGFSHLSKRLISA</sequence>
<dbReference type="AlphaFoldDB" id="A0A1E3X2L0"/>
<proteinExistence type="predicted"/>
<name>A0A1E3X2L0_9BACT</name>
<dbReference type="Proteomes" id="UP000094056">
    <property type="component" value="Unassembled WGS sequence"/>
</dbReference>
<accession>A0A1E3X2L0</accession>
<organism evidence="1 2">
    <name type="scientific">Candidatus Scalindua rubra</name>
    <dbReference type="NCBI Taxonomy" id="1872076"/>
    <lineage>
        <taxon>Bacteria</taxon>
        <taxon>Pseudomonadati</taxon>
        <taxon>Planctomycetota</taxon>
        <taxon>Candidatus Brocadiia</taxon>
        <taxon>Candidatus Brocadiales</taxon>
        <taxon>Candidatus Scalinduaceae</taxon>
        <taxon>Candidatus Scalindua</taxon>
    </lineage>
</organism>
<reference evidence="1 2" key="1">
    <citation type="submission" date="2016-07" db="EMBL/GenBank/DDBJ databases">
        <title>Draft genome of Scalindua rubra, obtained from a brine-seawater interface in the Red Sea, sheds light on salt adaptation in anammox bacteria.</title>
        <authorList>
            <person name="Speth D.R."/>
            <person name="Lagkouvardos I."/>
            <person name="Wang Y."/>
            <person name="Qian P.-Y."/>
            <person name="Dutilh B.E."/>
            <person name="Jetten M.S."/>
        </authorList>
    </citation>
    <scope>NUCLEOTIDE SEQUENCE [LARGE SCALE GENOMIC DNA]</scope>
    <source>
        <strain evidence="1">BSI-1</strain>
    </source>
</reference>
<evidence type="ECO:0000313" key="1">
    <source>
        <dbReference type="EMBL" id="ODS29809.1"/>
    </source>
</evidence>